<dbReference type="InterPro" id="IPR050570">
    <property type="entry name" value="Cell_wall_metabolism_enzyme"/>
</dbReference>
<dbReference type="InterPro" id="IPR018392">
    <property type="entry name" value="LysM"/>
</dbReference>
<evidence type="ECO:0000256" key="1">
    <source>
        <dbReference type="ARBA" id="ARBA00038420"/>
    </source>
</evidence>
<protein>
    <submittedName>
        <fullName evidence="4">Peptidoglycan DD-metalloendopeptidase family protein</fullName>
    </submittedName>
</protein>
<dbReference type="GO" id="GO:0004222">
    <property type="term" value="F:metalloendopeptidase activity"/>
    <property type="evidence" value="ECO:0007669"/>
    <property type="project" value="TreeGrafter"/>
</dbReference>
<comment type="similarity">
    <text evidence="1">Belongs to the E.coli NlpD/Haemophilus LppB family.</text>
</comment>
<evidence type="ECO:0000313" key="5">
    <source>
        <dbReference type="Proteomes" id="UP000648908"/>
    </source>
</evidence>
<dbReference type="SUPFAM" id="SSF54106">
    <property type="entry name" value="LysM domain"/>
    <property type="match status" value="1"/>
</dbReference>
<dbReference type="SUPFAM" id="SSF51261">
    <property type="entry name" value="Duplicated hybrid motif"/>
    <property type="match status" value="1"/>
</dbReference>
<dbReference type="Pfam" id="PF01476">
    <property type="entry name" value="LysM"/>
    <property type="match status" value="2"/>
</dbReference>
<reference evidence="4" key="1">
    <citation type="submission" date="2021-01" db="EMBL/GenBank/DDBJ databases">
        <title>Tabrizicola alba sp. nov. a motile alkaliphilic bacterium isolated from a soda lake.</title>
        <authorList>
            <person name="Szuroczki S."/>
            <person name="Abbaszade G."/>
            <person name="Schumann P."/>
            <person name="Toth E."/>
        </authorList>
    </citation>
    <scope>NUCLEOTIDE SEQUENCE</scope>
    <source>
        <strain evidence="4">DMG-N-6</strain>
    </source>
</reference>
<feature type="region of interest" description="Disordered" evidence="2">
    <location>
        <begin position="173"/>
        <end position="201"/>
    </location>
</feature>
<dbReference type="InterPro" id="IPR036779">
    <property type="entry name" value="LysM_dom_sf"/>
</dbReference>
<feature type="compositionally biased region" description="Polar residues" evidence="2">
    <location>
        <begin position="287"/>
        <end position="305"/>
    </location>
</feature>
<gene>
    <name evidence="4" type="ORF">JL811_08860</name>
</gene>
<dbReference type="AlphaFoldDB" id="A0A8K0VCG7"/>
<dbReference type="PROSITE" id="PS51782">
    <property type="entry name" value="LYSM"/>
    <property type="match status" value="1"/>
</dbReference>
<feature type="domain" description="LysM" evidence="3">
    <location>
        <begin position="197"/>
        <end position="241"/>
    </location>
</feature>
<feature type="compositionally biased region" description="Low complexity" evidence="2">
    <location>
        <begin position="252"/>
        <end position="264"/>
    </location>
</feature>
<proteinExistence type="inferred from homology"/>
<dbReference type="InterPro" id="IPR016047">
    <property type="entry name" value="M23ase_b-sheet_dom"/>
</dbReference>
<dbReference type="Gene3D" id="2.70.70.10">
    <property type="entry name" value="Glucose Permease (Domain IIA)"/>
    <property type="match status" value="1"/>
</dbReference>
<dbReference type="EMBL" id="JAESVN010000003">
    <property type="protein sequence ID" value="MBL4917330.1"/>
    <property type="molecule type" value="Genomic_DNA"/>
</dbReference>
<dbReference type="Gene3D" id="3.10.350.10">
    <property type="entry name" value="LysM domain"/>
    <property type="match status" value="1"/>
</dbReference>
<dbReference type="CDD" id="cd12797">
    <property type="entry name" value="M23_peptidase"/>
    <property type="match status" value="1"/>
</dbReference>
<dbReference type="CDD" id="cd00118">
    <property type="entry name" value="LysM"/>
    <property type="match status" value="1"/>
</dbReference>
<dbReference type="Pfam" id="PF01551">
    <property type="entry name" value="Peptidase_M23"/>
    <property type="match status" value="1"/>
</dbReference>
<sequence length="420" mass="42769">MTIATATVSGGAASAGAARPARRATGRTILAGISLLALAACSDRPLDWDLRGLTGGGLDTSGAAIQATEARPRPDDRGVISYPGYQVVLARRGDTPRSVAARIGMGADELARHNAVLPDDLLRDGEVLALPRRIEGGAAPLGVTGSGSGQIASGTIAPSPVDVSTIATTALDRVGSGTTTTPPAASGNAAQTATQPGRHRVARGETAYSIARLYNVNVRALADWNGLGADLALREGQYLLIPTASAPPARSAQATTTAPGQGTPTPVPPSATTPLPAERTTPAAEASSGTPASPNMGAQRTTGSNARFAMPVDGRIIREYAKGRNEGIDIGAAAGAPVRAAADGVVAAITRDTNQVPIMVIRHSDNLLTVYAGIDGLTVAKDATVKRGQTIAVVRQANPAFLHFEVRRGVDSVDPMTMLQ</sequence>
<feature type="compositionally biased region" description="Polar residues" evidence="2">
    <location>
        <begin position="176"/>
        <end position="195"/>
    </location>
</feature>
<dbReference type="SMART" id="SM00257">
    <property type="entry name" value="LysM"/>
    <property type="match status" value="2"/>
</dbReference>
<organism evidence="4 5">
    <name type="scientific">Szabonella alba</name>
    <dbReference type="NCBI Taxonomy" id="2804194"/>
    <lineage>
        <taxon>Bacteria</taxon>
        <taxon>Pseudomonadati</taxon>
        <taxon>Pseudomonadota</taxon>
        <taxon>Alphaproteobacteria</taxon>
        <taxon>Rhodobacterales</taxon>
        <taxon>Paracoccaceae</taxon>
        <taxon>Szabonella</taxon>
    </lineage>
</organism>
<name>A0A8K0VCG7_9RHOB</name>
<dbReference type="PANTHER" id="PTHR21666:SF263">
    <property type="entry name" value="MUREIN HYDROLASE ACTIVATOR NLPD"/>
    <property type="match status" value="1"/>
</dbReference>
<evidence type="ECO:0000313" key="4">
    <source>
        <dbReference type="EMBL" id="MBL4917330.1"/>
    </source>
</evidence>
<dbReference type="InterPro" id="IPR011055">
    <property type="entry name" value="Dup_hybrid_motif"/>
</dbReference>
<accession>A0A8K0VCG7</accession>
<comment type="caution">
    <text evidence="4">The sequence shown here is derived from an EMBL/GenBank/DDBJ whole genome shotgun (WGS) entry which is preliminary data.</text>
</comment>
<dbReference type="Proteomes" id="UP000648908">
    <property type="component" value="Unassembled WGS sequence"/>
</dbReference>
<evidence type="ECO:0000256" key="2">
    <source>
        <dbReference type="SAM" id="MobiDB-lite"/>
    </source>
</evidence>
<dbReference type="PANTHER" id="PTHR21666">
    <property type="entry name" value="PEPTIDASE-RELATED"/>
    <property type="match status" value="1"/>
</dbReference>
<evidence type="ECO:0000259" key="3">
    <source>
        <dbReference type="PROSITE" id="PS51782"/>
    </source>
</evidence>
<keyword evidence="5" id="KW-1185">Reference proteome</keyword>
<feature type="region of interest" description="Disordered" evidence="2">
    <location>
        <begin position="246"/>
        <end position="307"/>
    </location>
</feature>